<dbReference type="OrthoDB" id="2107166at2759"/>
<dbReference type="SUPFAM" id="SSF54106">
    <property type="entry name" value="LysM domain"/>
    <property type="match status" value="1"/>
</dbReference>
<evidence type="ECO:0000313" key="4">
    <source>
        <dbReference type="Proteomes" id="UP000313359"/>
    </source>
</evidence>
<protein>
    <recommendedName>
        <fullName evidence="2">LysM domain-containing protein</fullName>
    </recommendedName>
</protein>
<dbReference type="SMART" id="SM00257">
    <property type="entry name" value="LysM"/>
    <property type="match status" value="1"/>
</dbReference>
<evidence type="ECO:0000256" key="1">
    <source>
        <dbReference type="SAM" id="Phobius"/>
    </source>
</evidence>
<feature type="domain" description="LysM" evidence="2">
    <location>
        <begin position="142"/>
        <end position="186"/>
    </location>
</feature>
<keyword evidence="1" id="KW-0812">Transmembrane</keyword>
<feature type="transmembrane region" description="Helical" evidence="1">
    <location>
        <begin position="104"/>
        <end position="123"/>
    </location>
</feature>
<dbReference type="InterPro" id="IPR036779">
    <property type="entry name" value="LysM_dom_sf"/>
</dbReference>
<keyword evidence="1" id="KW-1133">Transmembrane helix</keyword>
<sequence>MGRWTQYDEDSYRLPEGMKRVGYDSDTGKYYYRNSDGSLWEGAEGAQYGELNRVSHAPIAIGVQEEPSDEEAEIGSRADGYTPLPVDANGTVRHTGRSDSAYRMILPFFLMIAVVLLLVIRLVHSTTTPNPPEAILCPGSSEVYYVSRGDTCWDLAQAHGCSVDDILNVNRDLRCESLRPGEAVCLPKV</sequence>
<dbReference type="Gene3D" id="3.10.350.10">
    <property type="entry name" value="LysM domain"/>
    <property type="match status" value="1"/>
</dbReference>
<dbReference type="EMBL" id="ML122318">
    <property type="protein sequence ID" value="RPD53613.1"/>
    <property type="molecule type" value="Genomic_DNA"/>
</dbReference>
<keyword evidence="1" id="KW-0472">Membrane</keyword>
<dbReference type="AlphaFoldDB" id="A0A5C2RPZ0"/>
<dbReference type="InterPro" id="IPR018392">
    <property type="entry name" value="LysM"/>
</dbReference>
<dbReference type="PROSITE" id="PS51782">
    <property type="entry name" value="LYSM"/>
    <property type="match status" value="1"/>
</dbReference>
<dbReference type="Pfam" id="PF01476">
    <property type="entry name" value="LysM"/>
    <property type="match status" value="1"/>
</dbReference>
<evidence type="ECO:0000313" key="3">
    <source>
        <dbReference type="EMBL" id="RPD53613.1"/>
    </source>
</evidence>
<dbReference type="CDD" id="cd00118">
    <property type="entry name" value="LysM"/>
    <property type="match status" value="1"/>
</dbReference>
<dbReference type="STRING" id="1328759.A0A5C2RPZ0"/>
<name>A0A5C2RPZ0_9APHY</name>
<evidence type="ECO:0000259" key="2">
    <source>
        <dbReference type="PROSITE" id="PS51782"/>
    </source>
</evidence>
<accession>A0A5C2RPZ0</accession>
<gene>
    <name evidence="3" type="ORF">L227DRAFT_535644</name>
</gene>
<organism evidence="3 4">
    <name type="scientific">Lentinus tigrinus ALCF2SS1-6</name>
    <dbReference type="NCBI Taxonomy" id="1328759"/>
    <lineage>
        <taxon>Eukaryota</taxon>
        <taxon>Fungi</taxon>
        <taxon>Dikarya</taxon>
        <taxon>Basidiomycota</taxon>
        <taxon>Agaricomycotina</taxon>
        <taxon>Agaricomycetes</taxon>
        <taxon>Polyporales</taxon>
        <taxon>Polyporaceae</taxon>
        <taxon>Lentinus</taxon>
    </lineage>
</organism>
<proteinExistence type="predicted"/>
<dbReference type="Proteomes" id="UP000313359">
    <property type="component" value="Unassembled WGS sequence"/>
</dbReference>
<reference evidence="3" key="1">
    <citation type="journal article" date="2018" name="Genome Biol. Evol.">
        <title>Genomics and development of Lentinus tigrinus, a white-rot wood-decaying mushroom with dimorphic fruiting bodies.</title>
        <authorList>
            <person name="Wu B."/>
            <person name="Xu Z."/>
            <person name="Knudson A."/>
            <person name="Carlson A."/>
            <person name="Chen N."/>
            <person name="Kovaka S."/>
            <person name="LaButti K."/>
            <person name="Lipzen A."/>
            <person name="Pennachio C."/>
            <person name="Riley R."/>
            <person name="Schakwitz W."/>
            <person name="Umezawa K."/>
            <person name="Ohm R.A."/>
            <person name="Grigoriev I.V."/>
            <person name="Nagy L.G."/>
            <person name="Gibbons J."/>
            <person name="Hibbett D."/>
        </authorList>
    </citation>
    <scope>NUCLEOTIDE SEQUENCE [LARGE SCALE GENOMIC DNA]</scope>
    <source>
        <strain evidence="3">ALCF2SS1-6</strain>
    </source>
</reference>
<keyword evidence="4" id="KW-1185">Reference proteome</keyword>